<dbReference type="Proteomes" id="UP000828251">
    <property type="component" value="Unassembled WGS sequence"/>
</dbReference>
<comment type="caution">
    <text evidence="1">The sequence shown here is derived from an EMBL/GenBank/DDBJ whole genome shotgun (WGS) entry which is preliminary data.</text>
</comment>
<organism evidence="1 2">
    <name type="scientific">Gossypium stocksii</name>
    <dbReference type="NCBI Taxonomy" id="47602"/>
    <lineage>
        <taxon>Eukaryota</taxon>
        <taxon>Viridiplantae</taxon>
        <taxon>Streptophyta</taxon>
        <taxon>Embryophyta</taxon>
        <taxon>Tracheophyta</taxon>
        <taxon>Spermatophyta</taxon>
        <taxon>Magnoliopsida</taxon>
        <taxon>eudicotyledons</taxon>
        <taxon>Gunneridae</taxon>
        <taxon>Pentapetalae</taxon>
        <taxon>rosids</taxon>
        <taxon>malvids</taxon>
        <taxon>Malvales</taxon>
        <taxon>Malvaceae</taxon>
        <taxon>Malvoideae</taxon>
        <taxon>Gossypium</taxon>
    </lineage>
</organism>
<sequence length="77" mass="8691">MGYRSSNKTESWAYLYSDGAVRVDSGDVAIGGVIRDNKGRCVHKLLQEVGHWKLEYIPREENLATDSITNMAFVKNE</sequence>
<accession>A0A9D3WFR5</accession>
<proteinExistence type="predicted"/>
<keyword evidence="2" id="KW-1185">Reference proteome</keyword>
<dbReference type="AlphaFoldDB" id="A0A9D3WFR5"/>
<protein>
    <recommendedName>
        <fullName evidence="3">RNase H type-1 domain-containing protein</fullName>
    </recommendedName>
</protein>
<gene>
    <name evidence="1" type="ORF">J1N35_000450</name>
</gene>
<dbReference type="EMBL" id="JAIQCV010000001">
    <property type="protein sequence ID" value="KAH1129072.1"/>
    <property type="molecule type" value="Genomic_DNA"/>
</dbReference>
<evidence type="ECO:0008006" key="3">
    <source>
        <dbReference type="Google" id="ProtNLM"/>
    </source>
</evidence>
<evidence type="ECO:0000313" key="2">
    <source>
        <dbReference type="Proteomes" id="UP000828251"/>
    </source>
</evidence>
<evidence type="ECO:0000313" key="1">
    <source>
        <dbReference type="EMBL" id="KAH1129072.1"/>
    </source>
</evidence>
<dbReference type="OrthoDB" id="1107337at2759"/>
<reference evidence="1 2" key="1">
    <citation type="journal article" date="2021" name="Plant Biotechnol. J.">
        <title>Multi-omics assisted identification of the key and species-specific regulatory components of drought-tolerant mechanisms in Gossypium stocksii.</title>
        <authorList>
            <person name="Yu D."/>
            <person name="Ke L."/>
            <person name="Zhang D."/>
            <person name="Wu Y."/>
            <person name="Sun Y."/>
            <person name="Mei J."/>
            <person name="Sun J."/>
            <person name="Sun Y."/>
        </authorList>
    </citation>
    <scope>NUCLEOTIDE SEQUENCE [LARGE SCALE GENOMIC DNA]</scope>
    <source>
        <strain evidence="2">cv. E1</strain>
        <tissue evidence="1">Leaf</tissue>
    </source>
</reference>
<feature type="non-terminal residue" evidence="1">
    <location>
        <position position="77"/>
    </location>
</feature>
<name>A0A9D3WFR5_9ROSI</name>